<keyword evidence="1" id="KW-0472">Membrane</keyword>
<reference evidence="2 3" key="1">
    <citation type="journal article" date="2015" name="Nature">
        <title>rRNA introns, odd ribosomes, and small enigmatic genomes across a large radiation of phyla.</title>
        <authorList>
            <person name="Brown C.T."/>
            <person name="Hug L.A."/>
            <person name="Thomas B.C."/>
            <person name="Sharon I."/>
            <person name="Castelle C.J."/>
            <person name="Singh A."/>
            <person name="Wilkins M.J."/>
            <person name="Williams K.H."/>
            <person name="Banfield J.F."/>
        </authorList>
    </citation>
    <scope>NUCLEOTIDE SEQUENCE [LARGE SCALE GENOMIC DNA]</scope>
</reference>
<sequence length="321" mass="35370">MKFKKIIQTINKNVPHISAKKNKRFFISVAIGVLGFAAIIIATASITYYLTIRANAEAISAFEKSGITVESLAEKVIPQEGYTVKLNWGDTGQKLVESGAIDLQKYKDNYGDDRYQQLMTFITDTKNESITVNAENSYFWVNTLWALGLVQKSDVLEKGIMGTEYKDEIGNFASTGGWTLGAKDAVTLYSSVNIVDLTTEQQQRVAKITENIYRPCCGNSAAFPDCNHGMAILGLVELMVAQGFSDQEIYEASLAFNSYWFPQTYADLAYYFETKQDTVWEDVDPKTVLGQAYSSGQGYARIKQEIGNIPGLQSGGGSCGA</sequence>
<evidence type="ECO:0000313" key="3">
    <source>
        <dbReference type="Proteomes" id="UP000034471"/>
    </source>
</evidence>
<evidence type="ECO:0000313" key="2">
    <source>
        <dbReference type="EMBL" id="KKQ37899.1"/>
    </source>
</evidence>
<name>A0A0G0JMA0_9BACT</name>
<dbReference type="STRING" id="1618481.US54_C0023G0003"/>
<accession>A0A0G0JMA0</accession>
<feature type="transmembrane region" description="Helical" evidence="1">
    <location>
        <begin position="25"/>
        <end position="50"/>
    </location>
</feature>
<keyword evidence="1" id="KW-0812">Transmembrane</keyword>
<protein>
    <submittedName>
        <fullName evidence="2">Uncharacterized protein</fullName>
    </submittedName>
</protein>
<dbReference type="AlphaFoldDB" id="A0A0G0JMA0"/>
<keyword evidence="1" id="KW-1133">Transmembrane helix</keyword>
<proteinExistence type="predicted"/>
<dbReference type="EMBL" id="LBTJ01000023">
    <property type="protein sequence ID" value="KKQ37899.1"/>
    <property type="molecule type" value="Genomic_DNA"/>
</dbReference>
<evidence type="ECO:0000256" key="1">
    <source>
        <dbReference type="SAM" id="Phobius"/>
    </source>
</evidence>
<comment type="caution">
    <text evidence="2">The sequence shown here is derived from an EMBL/GenBank/DDBJ whole genome shotgun (WGS) entry which is preliminary data.</text>
</comment>
<gene>
    <name evidence="2" type="ORF">US54_C0023G0003</name>
</gene>
<dbReference type="Proteomes" id="UP000034471">
    <property type="component" value="Unassembled WGS sequence"/>
</dbReference>
<organism evidence="2 3">
    <name type="scientific">Candidatus Roizmanbacteria bacterium GW2011_GWA2_37_7</name>
    <dbReference type="NCBI Taxonomy" id="1618481"/>
    <lineage>
        <taxon>Bacteria</taxon>
        <taxon>Candidatus Roizmaniibacteriota</taxon>
    </lineage>
</organism>